<reference evidence="12 13" key="1">
    <citation type="submission" date="2019-11" db="EMBL/GenBank/DDBJ databases">
        <authorList>
            <person name="Holert J."/>
        </authorList>
    </citation>
    <scope>NUCLEOTIDE SEQUENCE [LARGE SCALE GENOMIC DNA]</scope>
    <source>
        <strain evidence="12">SB11_3</strain>
    </source>
</reference>
<keyword evidence="13" id="KW-1185">Reference proteome</keyword>
<feature type="transmembrane region" description="Helical" evidence="9">
    <location>
        <begin position="140"/>
        <end position="162"/>
    </location>
</feature>
<evidence type="ECO:0000259" key="10">
    <source>
        <dbReference type="Pfam" id="PF00999"/>
    </source>
</evidence>
<keyword evidence="7" id="KW-0406">Ion transport</keyword>
<gene>
    <name evidence="12" type="primary">ybaL</name>
    <name evidence="12" type="ORF">OPDIPICF_01788</name>
</gene>
<dbReference type="InterPro" id="IPR038770">
    <property type="entry name" value="Na+/solute_symporter_sf"/>
</dbReference>
<accession>A0A5S9QE77</accession>
<name>A0A5S9QE77_9GAMM</name>
<dbReference type="GO" id="GO:0006813">
    <property type="term" value="P:potassium ion transport"/>
    <property type="evidence" value="ECO:0007669"/>
    <property type="project" value="InterPro"/>
</dbReference>
<dbReference type="AlphaFoldDB" id="A0A5S9QE77"/>
<evidence type="ECO:0000256" key="8">
    <source>
        <dbReference type="ARBA" id="ARBA00023136"/>
    </source>
</evidence>
<feature type="domain" description="Cation/H+ exchanger transmembrane" evidence="10">
    <location>
        <begin position="7"/>
        <end position="347"/>
    </location>
</feature>
<dbReference type="GO" id="GO:1902600">
    <property type="term" value="P:proton transmembrane transport"/>
    <property type="evidence" value="ECO:0007669"/>
    <property type="project" value="InterPro"/>
</dbReference>
<dbReference type="PANTHER" id="PTHR42751:SF1">
    <property type="entry name" value="CATION_PROTON ANTIPORTER YBAL-RELATED"/>
    <property type="match status" value="1"/>
</dbReference>
<feature type="transmembrane region" description="Helical" evidence="9">
    <location>
        <begin position="302"/>
        <end position="325"/>
    </location>
</feature>
<feature type="transmembrane region" description="Helical" evidence="9">
    <location>
        <begin position="110"/>
        <end position="128"/>
    </location>
</feature>
<dbReference type="InterPro" id="IPR036291">
    <property type="entry name" value="NAD(P)-bd_dom_sf"/>
</dbReference>
<proteinExistence type="inferred from homology"/>
<feature type="transmembrane region" description="Helical" evidence="9">
    <location>
        <begin position="250"/>
        <end position="281"/>
    </location>
</feature>
<organism evidence="12 13">
    <name type="scientific">BD1-7 clade bacterium</name>
    <dbReference type="NCBI Taxonomy" id="2029982"/>
    <lineage>
        <taxon>Bacteria</taxon>
        <taxon>Pseudomonadati</taxon>
        <taxon>Pseudomonadota</taxon>
        <taxon>Gammaproteobacteria</taxon>
        <taxon>Cellvibrionales</taxon>
        <taxon>Spongiibacteraceae</taxon>
        <taxon>BD1-7 clade</taxon>
    </lineage>
</organism>
<dbReference type="Pfam" id="PF02254">
    <property type="entry name" value="TrkA_N"/>
    <property type="match status" value="1"/>
</dbReference>
<evidence type="ECO:0000256" key="6">
    <source>
        <dbReference type="ARBA" id="ARBA00022989"/>
    </source>
</evidence>
<dbReference type="Gene3D" id="3.40.50.720">
    <property type="entry name" value="NAD(P)-binding Rossmann-like Domain"/>
    <property type="match status" value="1"/>
</dbReference>
<dbReference type="Gene3D" id="1.20.1530.20">
    <property type="match status" value="1"/>
</dbReference>
<protein>
    <submittedName>
        <fullName evidence="12">Cation/proton antiporter YbaL</fullName>
    </submittedName>
</protein>
<feature type="domain" description="RCK N-terminal" evidence="11">
    <location>
        <begin position="387"/>
        <end position="497"/>
    </location>
</feature>
<evidence type="ECO:0000256" key="1">
    <source>
        <dbReference type="ARBA" id="ARBA00004141"/>
    </source>
</evidence>
<keyword evidence="3" id="KW-0813">Transport</keyword>
<evidence type="ECO:0000256" key="7">
    <source>
        <dbReference type="ARBA" id="ARBA00023065"/>
    </source>
</evidence>
<evidence type="ECO:0000256" key="9">
    <source>
        <dbReference type="SAM" id="Phobius"/>
    </source>
</evidence>
<keyword evidence="5 9" id="KW-0812">Transmembrane</keyword>
<dbReference type="EMBL" id="CACSIO010000023">
    <property type="protein sequence ID" value="CAA0115896.1"/>
    <property type="molecule type" value="Genomic_DNA"/>
</dbReference>
<evidence type="ECO:0000313" key="13">
    <source>
        <dbReference type="Proteomes" id="UP000441399"/>
    </source>
</evidence>
<evidence type="ECO:0000313" key="12">
    <source>
        <dbReference type="EMBL" id="CAA0115896.1"/>
    </source>
</evidence>
<keyword evidence="8 9" id="KW-0472">Membrane</keyword>
<keyword evidence="4" id="KW-0050">Antiport</keyword>
<dbReference type="GO" id="GO:0015297">
    <property type="term" value="F:antiporter activity"/>
    <property type="evidence" value="ECO:0007669"/>
    <property type="project" value="UniProtKB-KW"/>
</dbReference>
<dbReference type="InterPro" id="IPR003148">
    <property type="entry name" value="RCK_N"/>
</dbReference>
<evidence type="ECO:0000256" key="5">
    <source>
        <dbReference type="ARBA" id="ARBA00022692"/>
    </source>
</evidence>
<dbReference type="InterPro" id="IPR006153">
    <property type="entry name" value="Cation/H_exchanger_TM"/>
</dbReference>
<sequence>MIDPLIILVAFGCGLLLKRLDQPPLIGYLLAGFVLHAMGFGHSAFIDQLANTGVLLLLFTIGLKLKLRSLAAPHVWGVTAVHMLLLMPFLALLLWVGRLAIPGLPPLADTAMWMLAFGLSFSSTVFAVKIFDEKGESNALYASIAIGILIVQDIIAVVFMTASTGKVPSPYSVLLLLALPLRPMIDRFFRWCGHGELLTLAGLTLAFVGAGLFSALNLKADLGALLAGIWVANSSQKNELAKNLVGMKDIFLIGFFVSIGLSGLPTLPLVVLAIGLTLVAFVKPVMYFLLLVGMRLRARTAFISSLSLFNYSEFGLIVVALAVDAGWMDESWLVMTALALSLSYILASPFNKSAHLLYEKHCRRLVRFEKTSRLPEETPVDIEDARIVVLGMGRVGAGAYRRFSGETNGRLIGIEENLEKVVSLRAQGFNVVKADANDTDFWRHLPHDQIDLIMVSLTNHEENKAVVDLIKQSGYGGNLAAVARYPDELAELKAAGCIAFNLYAEAGHGFATHVLKEMS</sequence>
<evidence type="ECO:0000256" key="4">
    <source>
        <dbReference type="ARBA" id="ARBA00022449"/>
    </source>
</evidence>
<feature type="transmembrane region" description="Helical" evidence="9">
    <location>
        <begin position="75"/>
        <end position="98"/>
    </location>
</feature>
<dbReference type="SUPFAM" id="SSF51735">
    <property type="entry name" value="NAD(P)-binding Rossmann-fold domains"/>
    <property type="match status" value="1"/>
</dbReference>
<dbReference type="OrthoDB" id="3418949at2"/>
<dbReference type="Proteomes" id="UP000441399">
    <property type="component" value="Unassembled WGS sequence"/>
</dbReference>
<dbReference type="GO" id="GO:0016020">
    <property type="term" value="C:membrane"/>
    <property type="evidence" value="ECO:0007669"/>
    <property type="project" value="UniProtKB-SubCell"/>
</dbReference>
<evidence type="ECO:0000256" key="2">
    <source>
        <dbReference type="ARBA" id="ARBA00005551"/>
    </source>
</evidence>
<comment type="similarity">
    <text evidence="2">Belongs to the monovalent cation:proton antiporter 2 (CPA2) transporter (TC 2.A.37) family.</text>
</comment>
<dbReference type="PANTHER" id="PTHR42751">
    <property type="entry name" value="SODIUM/HYDROGEN EXCHANGER FAMILY/TRKA DOMAIN PROTEIN"/>
    <property type="match status" value="1"/>
</dbReference>
<comment type="subcellular location">
    <subcellularLocation>
        <location evidence="1">Membrane</location>
        <topology evidence="1">Multi-pass membrane protein</topology>
    </subcellularLocation>
</comment>
<keyword evidence="6 9" id="KW-1133">Transmembrane helix</keyword>
<evidence type="ECO:0000259" key="11">
    <source>
        <dbReference type="Pfam" id="PF02254"/>
    </source>
</evidence>
<dbReference type="Pfam" id="PF00999">
    <property type="entry name" value="Na_H_Exchanger"/>
    <property type="match status" value="1"/>
</dbReference>
<feature type="transmembrane region" description="Helical" evidence="9">
    <location>
        <begin position="197"/>
        <end position="216"/>
    </location>
</feature>
<feature type="transmembrane region" description="Helical" evidence="9">
    <location>
        <begin position="331"/>
        <end position="350"/>
    </location>
</feature>
<evidence type="ECO:0000256" key="3">
    <source>
        <dbReference type="ARBA" id="ARBA00022448"/>
    </source>
</evidence>